<evidence type="ECO:0000313" key="2">
    <source>
        <dbReference type="EMBL" id="KAF2744487.1"/>
    </source>
</evidence>
<proteinExistence type="predicted"/>
<feature type="region of interest" description="Disordered" evidence="1">
    <location>
        <begin position="567"/>
        <end position="598"/>
    </location>
</feature>
<dbReference type="AlphaFoldDB" id="A0A6A6V5L0"/>
<organism evidence="2 3">
    <name type="scientific">Sporormia fimetaria CBS 119925</name>
    <dbReference type="NCBI Taxonomy" id="1340428"/>
    <lineage>
        <taxon>Eukaryota</taxon>
        <taxon>Fungi</taxon>
        <taxon>Dikarya</taxon>
        <taxon>Ascomycota</taxon>
        <taxon>Pezizomycotina</taxon>
        <taxon>Dothideomycetes</taxon>
        <taxon>Pleosporomycetidae</taxon>
        <taxon>Pleosporales</taxon>
        <taxon>Sporormiaceae</taxon>
        <taxon>Sporormia</taxon>
    </lineage>
</organism>
<evidence type="ECO:0000313" key="3">
    <source>
        <dbReference type="Proteomes" id="UP000799440"/>
    </source>
</evidence>
<dbReference type="OrthoDB" id="3796651at2759"/>
<feature type="region of interest" description="Disordered" evidence="1">
    <location>
        <begin position="141"/>
        <end position="161"/>
    </location>
</feature>
<sequence length="598" mass="64789">MAPSTFTGPWATSLDQFQKSLASMPPQYQEAFATLSTSTRATMCDKTVLHVWETDSDLANLLQLAQVIVKVRSLTTYIPQASGNGAAQSVPAGMIILTHNGPGRDNFGRVCELVQHIMETKGRSHLNGGVRSFGGIKVVRGVNNTHTPDPKTGNYTDRETETEARKAVERVNKAITRVFESGAYPIRKLIWHQGPVIHFLSFWINNTTQSLRSSVAGISVCGILDFSPTNSSASSTTPPIHLPPIPSTVKNGTYNQTPDLHRLHTYARKLSIPVLLLSASALHITHQNLATYMYFYSYYIHTLLPRSVLSAHKNLAYDALISYSYRLYSAVLQTQKPTSFTPKAIPAAIKRHLTPTHASPWTRACLRPETYADKQVNQNTIRDNQIFTALQLADAPLLPFKFGPEAFARLMTGPAAEGMVEHYAAVPIDLSPSSSTEGNEDWKMRVSNSGPFHVYLPTSTGAQPDCTHAQSEVEKATARIQGMMIGVLQLVRQGKKGTPDIAPEDRAVWEEVSQACAWALGECKGKLPKGVEEKVVYVVKALKGGTWAWCLGTGDASALLGQGEGGWQHGPKAAEGGAGQWGQGGGDGWTGGGGGGWS</sequence>
<name>A0A6A6V5L0_9PLEO</name>
<protein>
    <submittedName>
        <fullName evidence="2">Uncharacterized protein</fullName>
    </submittedName>
</protein>
<gene>
    <name evidence="2" type="ORF">M011DRAFT_488830</name>
</gene>
<reference evidence="2" key="1">
    <citation type="journal article" date="2020" name="Stud. Mycol.">
        <title>101 Dothideomycetes genomes: a test case for predicting lifestyles and emergence of pathogens.</title>
        <authorList>
            <person name="Haridas S."/>
            <person name="Albert R."/>
            <person name="Binder M."/>
            <person name="Bloem J."/>
            <person name="Labutti K."/>
            <person name="Salamov A."/>
            <person name="Andreopoulos B."/>
            <person name="Baker S."/>
            <person name="Barry K."/>
            <person name="Bills G."/>
            <person name="Bluhm B."/>
            <person name="Cannon C."/>
            <person name="Castanera R."/>
            <person name="Culley D."/>
            <person name="Daum C."/>
            <person name="Ezra D."/>
            <person name="Gonzalez J."/>
            <person name="Henrissat B."/>
            <person name="Kuo A."/>
            <person name="Liang C."/>
            <person name="Lipzen A."/>
            <person name="Lutzoni F."/>
            <person name="Magnuson J."/>
            <person name="Mondo S."/>
            <person name="Nolan M."/>
            <person name="Ohm R."/>
            <person name="Pangilinan J."/>
            <person name="Park H.-J."/>
            <person name="Ramirez L."/>
            <person name="Alfaro M."/>
            <person name="Sun H."/>
            <person name="Tritt A."/>
            <person name="Yoshinaga Y."/>
            <person name="Zwiers L.-H."/>
            <person name="Turgeon B."/>
            <person name="Goodwin S."/>
            <person name="Spatafora J."/>
            <person name="Crous P."/>
            <person name="Grigoriev I."/>
        </authorList>
    </citation>
    <scope>NUCLEOTIDE SEQUENCE</scope>
    <source>
        <strain evidence="2">CBS 119925</strain>
    </source>
</reference>
<dbReference type="EMBL" id="MU006588">
    <property type="protein sequence ID" value="KAF2744487.1"/>
    <property type="molecule type" value="Genomic_DNA"/>
</dbReference>
<feature type="compositionally biased region" description="Gly residues" evidence="1">
    <location>
        <begin position="576"/>
        <end position="598"/>
    </location>
</feature>
<dbReference type="Proteomes" id="UP000799440">
    <property type="component" value="Unassembled WGS sequence"/>
</dbReference>
<evidence type="ECO:0000256" key="1">
    <source>
        <dbReference type="SAM" id="MobiDB-lite"/>
    </source>
</evidence>
<accession>A0A6A6V5L0</accession>
<keyword evidence="3" id="KW-1185">Reference proteome</keyword>